<dbReference type="Pfam" id="PF10124">
    <property type="entry name" value="Mu-like_gpT"/>
    <property type="match status" value="1"/>
</dbReference>
<dbReference type="InterPro" id="IPR018774">
    <property type="entry name" value="Phage_Mu_GpT"/>
</dbReference>
<sequence>MVINQQTLQAIYVNFKTIFKQRLEITETFWERIATRVPSTTKQNDYKWLGSFPMLREWIGERQVRNLAAYDYSIKNKNFESTVGIDRDDIEDDNLGVYVPMIEQLADSAKKHPDMLVFGLLKNGFTEKCYDGKPFFSDQHKIGKTTYSNFQDGTGNPWFLLDVTKPLKPLIVQIRREPEFQAMDSPDDYNVFTRREFLYGVDYRGNAGYGFWQQAFGSKADLTVDNYKAARAAMQSYKNEEGVPLDIRPSLLVVGPSNEAAAREILSSEQINGSTNVWRGTADLLVVPWLD</sequence>
<reference evidence="3" key="1">
    <citation type="submission" date="2016-10" db="EMBL/GenBank/DDBJ databases">
        <authorList>
            <person name="Varghese N."/>
            <person name="Submissions S."/>
        </authorList>
    </citation>
    <scope>NUCLEOTIDE SEQUENCE [LARGE SCALE GENOMIC DNA]</scope>
    <source>
        <strain evidence="3">DSM 9990</strain>
    </source>
</reference>
<proteinExistence type="predicted"/>
<evidence type="ECO:0000313" key="3">
    <source>
        <dbReference type="Proteomes" id="UP000199611"/>
    </source>
</evidence>
<feature type="domain" description="Bacteriophage Mu GpT" evidence="1">
    <location>
        <begin position="8"/>
        <end position="290"/>
    </location>
</feature>
<dbReference type="STRING" id="39841.SAMN05660836_01175"/>
<evidence type="ECO:0000313" key="2">
    <source>
        <dbReference type="EMBL" id="SFM68193.1"/>
    </source>
</evidence>
<gene>
    <name evidence="2" type="ORF">SAMN05660836_01175</name>
</gene>
<evidence type="ECO:0000259" key="1">
    <source>
        <dbReference type="Pfam" id="PF10124"/>
    </source>
</evidence>
<dbReference type="AlphaFoldDB" id="A0A1I4SV79"/>
<protein>
    <submittedName>
        <fullName evidence="2">Mu-like prophage major head subunit gpT</fullName>
    </submittedName>
</protein>
<dbReference type="EMBL" id="FOUU01000002">
    <property type="protein sequence ID" value="SFM68193.1"/>
    <property type="molecule type" value="Genomic_DNA"/>
</dbReference>
<organism evidence="2 3">
    <name type="scientific">Thermodesulforhabdus norvegica</name>
    <dbReference type="NCBI Taxonomy" id="39841"/>
    <lineage>
        <taxon>Bacteria</taxon>
        <taxon>Pseudomonadati</taxon>
        <taxon>Thermodesulfobacteriota</taxon>
        <taxon>Syntrophobacteria</taxon>
        <taxon>Syntrophobacterales</taxon>
        <taxon>Thermodesulforhabdaceae</taxon>
        <taxon>Thermodesulforhabdus</taxon>
    </lineage>
</organism>
<dbReference type="OrthoDB" id="9804833at2"/>
<accession>A0A1I4SV79</accession>
<dbReference type="Proteomes" id="UP000199611">
    <property type="component" value="Unassembled WGS sequence"/>
</dbReference>
<name>A0A1I4SV79_9BACT</name>
<dbReference type="RefSeq" id="WP_093394179.1">
    <property type="nucleotide sequence ID" value="NZ_FOUU01000002.1"/>
</dbReference>
<keyword evidence="3" id="KW-1185">Reference proteome</keyword>